<dbReference type="Pfam" id="PF02308">
    <property type="entry name" value="MgtC"/>
    <property type="match status" value="1"/>
</dbReference>
<dbReference type="PANTHER" id="PTHR33778:SF1">
    <property type="entry name" value="MAGNESIUM TRANSPORTER YHID-RELATED"/>
    <property type="match status" value="1"/>
</dbReference>
<keyword evidence="10" id="KW-1185">Reference proteome</keyword>
<dbReference type="PANTHER" id="PTHR33778">
    <property type="entry name" value="PROTEIN MGTC"/>
    <property type="match status" value="1"/>
</dbReference>
<evidence type="ECO:0000256" key="2">
    <source>
        <dbReference type="ARBA" id="ARBA00009298"/>
    </source>
</evidence>
<feature type="domain" description="MgtC/SapB/SrpB/YhiD N-terminal" evidence="8">
    <location>
        <begin position="23"/>
        <end position="157"/>
    </location>
</feature>
<evidence type="ECO:0000256" key="4">
    <source>
        <dbReference type="ARBA" id="ARBA00022692"/>
    </source>
</evidence>
<proteinExistence type="inferred from homology"/>
<comment type="subcellular location">
    <subcellularLocation>
        <location evidence="1">Cell membrane</location>
        <topology evidence="1">Multi-pass membrane protein</topology>
    </subcellularLocation>
</comment>
<dbReference type="RefSeq" id="WP_049898457.1">
    <property type="nucleotide sequence ID" value="NZ_CABLBR010000042.1"/>
</dbReference>
<feature type="transmembrane region" description="Helical" evidence="7">
    <location>
        <begin position="46"/>
        <end position="67"/>
    </location>
</feature>
<keyword evidence="4 7" id="KW-0812">Transmembrane</keyword>
<organism evidence="9 10">
    <name type="scientific">Ruminococcus gauvreauii</name>
    <dbReference type="NCBI Taxonomy" id="438033"/>
    <lineage>
        <taxon>Bacteria</taxon>
        <taxon>Bacillati</taxon>
        <taxon>Bacillota</taxon>
        <taxon>Clostridia</taxon>
        <taxon>Eubacteriales</taxon>
        <taxon>Oscillospiraceae</taxon>
        <taxon>Ruminococcus</taxon>
    </lineage>
</organism>
<evidence type="ECO:0000259" key="8">
    <source>
        <dbReference type="Pfam" id="PF02308"/>
    </source>
</evidence>
<feature type="transmembrane region" description="Helical" evidence="7">
    <location>
        <begin position="135"/>
        <end position="153"/>
    </location>
</feature>
<reference evidence="9" key="1">
    <citation type="journal article" date="2022" name="Cell">
        <title>Design, construction, and in vivo augmentation of a complex gut microbiome.</title>
        <authorList>
            <person name="Cheng A.G."/>
            <person name="Ho P.Y."/>
            <person name="Aranda-Diaz A."/>
            <person name="Jain S."/>
            <person name="Yu F.B."/>
            <person name="Meng X."/>
            <person name="Wang M."/>
            <person name="Iakiviak M."/>
            <person name="Nagashima K."/>
            <person name="Zhao A."/>
            <person name="Murugkar P."/>
            <person name="Patil A."/>
            <person name="Atabakhsh K."/>
            <person name="Weakley A."/>
            <person name="Yan J."/>
            <person name="Brumbaugh A.R."/>
            <person name="Higginbottom S."/>
            <person name="Dimas A."/>
            <person name="Shiver A.L."/>
            <person name="Deutschbauer A."/>
            <person name="Neff N."/>
            <person name="Sonnenburg J.L."/>
            <person name="Huang K.C."/>
            <person name="Fischbach M.A."/>
        </authorList>
    </citation>
    <scope>NUCLEOTIDE SEQUENCE</scope>
    <source>
        <strain evidence="9">DSM 19829</strain>
    </source>
</reference>
<gene>
    <name evidence="9" type="ORF">NQ502_05530</name>
</gene>
<keyword evidence="5 7" id="KW-1133">Transmembrane helix</keyword>
<keyword evidence="6 7" id="KW-0472">Membrane</keyword>
<evidence type="ECO:0000313" key="9">
    <source>
        <dbReference type="EMBL" id="UWP60498.1"/>
    </source>
</evidence>
<keyword evidence="3" id="KW-1003">Cell membrane</keyword>
<comment type="similarity">
    <text evidence="2">Belongs to the MgtC/SapB family.</text>
</comment>
<protein>
    <submittedName>
        <fullName evidence="9">MgtC/SapB family protein</fullName>
    </submittedName>
</protein>
<name>A0ABY5VLW7_9FIRM</name>
<dbReference type="InterPro" id="IPR003416">
    <property type="entry name" value="MgtC/SapB/SrpB/YhiD_fam"/>
</dbReference>
<evidence type="ECO:0000256" key="3">
    <source>
        <dbReference type="ARBA" id="ARBA00022475"/>
    </source>
</evidence>
<evidence type="ECO:0000313" key="10">
    <source>
        <dbReference type="Proteomes" id="UP001060164"/>
    </source>
</evidence>
<dbReference type="PRINTS" id="PR01837">
    <property type="entry name" value="MGTCSAPBPROT"/>
</dbReference>
<evidence type="ECO:0000256" key="5">
    <source>
        <dbReference type="ARBA" id="ARBA00022989"/>
    </source>
</evidence>
<feature type="transmembrane region" description="Helical" evidence="7">
    <location>
        <begin position="87"/>
        <end position="105"/>
    </location>
</feature>
<accession>A0ABY5VLW7</accession>
<evidence type="ECO:0000256" key="1">
    <source>
        <dbReference type="ARBA" id="ARBA00004651"/>
    </source>
</evidence>
<dbReference type="InterPro" id="IPR049177">
    <property type="entry name" value="MgtC_SapB_SrpB_YhiD_N"/>
</dbReference>
<feature type="transmembrane region" description="Helical" evidence="7">
    <location>
        <begin position="17"/>
        <end position="34"/>
    </location>
</feature>
<evidence type="ECO:0000256" key="6">
    <source>
        <dbReference type="ARBA" id="ARBA00023136"/>
    </source>
</evidence>
<dbReference type="Proteomes" id="UP001060164">
    <property type="component" value="Chromosome"/>
</dbReference>
<evidence type="ECO:0000256" key="7">
    <source>
        <dbReference type="SAM" id="Phobius"/>
    </source>
</evidence>
<dbReference type="EMBL" id="CP102290">
    <property type="protein sequence ID" value="UWP60498.1"/>
    <property type="molecule type" value="Genomic_DNA"/>
</dbReference>
<sequence>MSLVQELFKVMPLQQEAIYSLRILTACVCGLAIGIERTSRLKQAGIRTHCIIACTASVMMIISKYCFGDMGDAAGNFMGGTRGADPARIAAQVVSGISFLGAGVLLKKGDTIKGLTTAAGFWVTTAIGLSIGSGMYYTGIFTTVLVIVIQVIFHRVHIGGDTSTYTVKVIMEESAARRSQLVEELKQNHMKVSVGKVEKMEGGLLEVELLITTSLPLSLEEAVVILKRNQAISSISL</sequence>